<sequence>MSGTAGFITVSPGPPTEAPGGFPREPRGHRVRFINLKP</sequence>
<proteinExistence type="predicted"/>
<feature type="region of interest" description="Disordered" evidence="1">
    <location>
        <begin position="1"/>
        <end position="38"/>
    </location>
</feature>
<gene>
    <name evidence="2" type="ordered locus">APE_1275c</name>
</gene>
<evidence type="ECO:0000313" key="3">
    <source>
        <dbReference type="Proteomes" id="UP000002518"/>
    </source>
</evidence>
<dbReference type="KEGG" id="ape:APE_1275c"/>
<protein>
    <submittedName>
        <fullName evidence="2">Uncharacterized protein</fullName>
    </submittedName>
</protein>
<dbReference type="EnsemblBacteria" id="BAF34783">
    <property type="protein sequence ID" value="BAF34783"/>
    <property type="gene ID" value="APE_1275c"/>
</dbReference>
<organism evidence="2 3">
    <name type="scientific">Aeropyrum pernix (strain ATCC 700893 / DSM 11879 / JCM 9820 / NBRC 100138 / K1)</name>
    <dbReference type="NCBI Taxonomy" id="272557"/>
    <lineage>
        <taxon>Archaea</taxon>
        <taxon>Thermoproteota</taxon>
        <taxon>Thermoprotei</taxon>
        <taxon>Desulfurococcales</taxon>
        <taxon>Desulfurococcaceae</taxon>
        <taxon>Aeropyrum</taxon>
    </lineage>
</organism>
<name>Q05E18_AERPE</name>
<evidence type="ECO:0000256" key="1">
    <source>
        <dbReference type="SAM" id="MobiDB-lite"/>
    </source>
</evidence>
<evidence type="ECO:0000313" key="2">
    <source>
        <dbReference type="EMBL" id="BAF34783.1"/>
    </source>
</evidence>
<dbReference type="Proteomes" id="UP000002518">
    <property type="component" value="Chromosome"/>
</dbReference>
<dbReference type="AlphaFoldDB" id="Q05E18"/>
<reference evidence="2 3" key="1">
    <citation type="journal article" date="1999" name="DNA Res.">
        <title>Complete genome sequence of an aerobic hyper-thermophilic crenarchaeon, Aeropyrum pernix K1.</title>
        <authorList>
            <person name="Kawarabayasi Y."/>
            <person name="Hino Y."/>
            <person name="Horikawa H."/>
            <person name="Yamazaki S."/>
            <person name="Haikawa Y."/>
            <person name="Jin-no K."/>
            <person name="Takahashi M."/>
            <person name="Sekine M."/>
            <person name="Baba S."/>
            <person name="Ankai A."/>
            <person name="Kosugi H."/>
            <person name="Hosoyama A."/>
            <person name="Fukui S."/>
            <person name="Nagai Y."/>
            <person name="Nishijima K."/>
            <person name="Nakazawa H."/>
            <person name="Takamiya M."/>
            <person name="Masuda S."/>
            <person name="Funahashi T."/>
            <person name="Tanaka T."/>
            <person name="Kudoh Y."/>
            <person name="Yamazaki J."/>
            <person name="Kushida N."/>
            <person name="Oguchi A."/>
            <person name="Aoki K."/>
            <person name="Kubota K."/>
            <person name="Nakamura Y."/>
            <person name="Nomura N."/>
            <person name="Sako Y."/>
            <person name="Kikuchi H."/>
        </authorList>
    </citation>
    <scope>NUCLEOTIDE SEQUENCE [LARGE SCALE GENOMIC DNA]</scope>
    <source>
        <strain evidence="3">ATCC 700893 / DSM 11879 / JCM 9820 / NBRC 100138 / K1</strain>
    </source>
</reference>
<dbReference type="EMBL" id="BA000002">
    <property type="protein sequence ID" value="BAF34783.1"/>
    <property type="molecule type" value="Genomic_DNA"/>
</dbReference>
<keyword evidence="3" id="KW-1185">Reference proteome</keyword>
<accession>Q05E18</accession>